<feature type="compositionally biased region" description="Low complexity" evidence="1">
    <location>
        <begin position="209"/>
        <end position="221"/>
    </location>
</feature>
<feature type="compositionally biased region" description="Low complexity" evidence="1">
    <location>
        <begin position="23"/>
        <end position="37"/>
    </location>
</feature>
<evidence type="ECO:0000313" key="4">
    <source>
        <dbReference type="Proteomes" id="UP000611554"/>
    </source>
</evidence>
<dbReference type="Proteomes" id="UP000611554">
    <property type="component" value="Unassembled WGS sequence"/>
</dbReference>
<evidence type="ECO:0000256" key="2">
    <source>
        <dbReference type="SAM" id="Phobius"/>
    </source>
</evidence>
<keyword evidence="4" id="KW-1185">Reference proteome</keyword>
<sequence length="339" mass="35087">MQDDHDPARGRGPGAGPRGRRPYGGPQDASSGPAASPSRPPVRPAARYDGPAQNPGDPFVHGSLVDAGIAAATRPRSPRGEPPRSWTGPRPRRDRMLRPALIGAFLAAAGLGVWSSGWSPMADRPSVMAAQAPAPSLAPRGTAVVHPPQAARTPSSAPGRVMVVRELKPRLVRPRAGAAEALDGRTRPGERRHAAARRTPEAAARGRAEAAPGAEGVAGPRVEGAGPGRREPPDLPNPPRTPRTPHGHDRDHGHGHGPGSPGSGAGLRGRADSGAPGASVRDGRDTPAGPGGPGGHGGPGGVGLRFDAAYACRNFREDDWRHDFCVRAWNDYRGRSDLP</sequence>
<evidence type="ECO:0000313" key="3">
    <source>
        <dbReference type="EMBL" id="GGQ19015.1"/>
    </source>
</evidence>
<keyword evidence="2" id="KW-0472">Membrane</keyword>
<keyword evidence="2" id="KW-0812">Transmembrane</keyword>
<feature type="region of interest" description="Disordered" evidence="1">
    <location>
        <begin position="1"/>
        <end position="95"/>
    </location>
</feature>
<reference evidence="4" key="1">
    <citation type="journal article" date="2019" name="Int. J. Syst. Evol. Microbiol.">
        <title>The Global Catalogue of Microorganisms (GCM) 10K type strain sequencing project: providing services to taxonomists for standard genome sequencing and annotation.</title>
        <authorList>
            <consortium name="The Broad Institute Genomics Platform"/>
            <consortium name="The Broad Institute Genome Sequencing Center for Infectious Disease"/>
            <person name="Wu L."/>
            <person name="Ma J."/>
        </authorList>
    </citation>
    <scope>NUCLEOTIDE SEQUENCE [LARGE SCALE GENOMIC DNA]</scope>
    <source>
        <strain evidence="4">JCM 3115</strain>
    </source>
</reference>
<feature type="region of interest" description="Disordered" evidence="1">
    <location>
        <begin position="132"/>
        <end position="305"/>
    </location>
</feature>
<proteinExistence type="predicted"/>
<organism evidence="3 4">
    <name type="scientific">Streptosporangium pseudovulgare</name>
    <dbReference type="NCBI Taxonomy" id="35765"/>
    <lineage>
        <taxon>Bacteria</taxon>
        <taxon>Bacillati</taxon>
        <taxon>Actinomycetota</taxon>
        <taxon>Actinomycetes</taxon>
        <taxon>Streptosporangiales</taxon>
        <taxon>Streptosporangiaceae</taxon>
        <taxon>Streptosporangium</taxon>
    </lineage>
</organism>
<gene>
    <name evidence="3" type="ORF">GCM10010140_56620</name>
</gene>
<protein>
    <submittedName>
        <fullName evidence="3">Uncharacterized protein</fullName>
    </submittedName>
</protein>
<feature type="compositionally biased region" description="Gly residues" evidence="1">
    <location>
        <begin position="256"/>
        <end position="267"/>
    </location>
</feature>
<comment type="caution">
    <text evidence="3">The sequence shown here is derived from an EMBL/GenBank/DDBJ whole genome shotgun (WGS) entry which is preliminary data.</text>
</comment>
<dbReference type="RefSeq" id="WP_189249507.1">
    <property type="nucleotide sequence ID" value="NZ_BMQJ01000016.1"/>
</dbReference>
<name>A0ABQ2RCG8_9ACTN</name>
<accession>A0ABQ2RCG8</accession>
<dbReference type="EMBL" id="BMQJ01000016">
    <property type="protein sequence ID" value="GGQ19015.1"/>
    <property type="molecule type" value="Genomic_DNA"/>
</dbReference>
<feature type="compositionally biased region" description="Gly residues" evidence="1">
    <location>
        <begin position="289"/>
        <end position="303"/>
    </location>
</feature>
<feature type="compositionally biased region" description="Basic and acidic residues" evidence="1">
    <location>
        <begin position="182"/>
        <end position="208"/>
    </location>
</feature>
<feature type="transmembrane region" description="Helical" evidence="2">
    <location>
        <begin position="100"/>
        <end position="118"/>
    </location>
</feature>
<evidence type="ECO:0000256" key="1">
    <source>
        <dbReference type="SAM" id="MobiDB-lite"/>
    </source>
</evidence>
<keyword evidence="2" id="KW-1133">Transmembrane helix</keyword>